<evidence type="ECO:0000313" key="3">
    <source>
        <dbReference type="Proteomes" id="UP000321272"/>
    </source>
</evidence>
<dbReference type="InterPro" id="IPR032710">
    <property type="entry name" value="NTF2-like_dom_sf"/>
</dbReference>
<dbReference type="Proteomes" id="UP000321272">
    <property type="component" value="Chromosome"/>
</dbReference>
<dbReference type="EMBL" id="CP042382">
    <property type="protein sequence ID" value="QEA40854.1"/>
    <property type="molecule type" value="Genomic_DNA"/>
</dbReference>
<dbReference type="OrthoDB" id="13610at2"/>
<dbReference type="KEGG" id="paur:FGL86_07280"/>
<evidence type="ECO:0000313" key="2">
    <source>
        <dbReference type="EMBL" id="QEA40854.1"/>
    </source>
</evidence>
<dbReference type="InterPro" id="IPR037401">
    <property type="entry name" value="SnoaL-like"/>
</dbReference>
<organism evidence="2 3">
    <name type="scientific">Pistricoccus aurantiacus</name>
    <dbReference type="NCBI Taxonomy" id="1883414"/>
    <lineage>
        <taxon>Bacteria</taxon>
        <taxon>Pseudomonadati</taxon>
        <taxon>Pseudomonadota</taxon>
        <taxon>Gammaproteobacteria</taxon>
        <taxon>Oceanospirillales</taxon>
        <taxon>Halomonadaceae</taxon>
        <taxon>Pistricoccus</taxon>
    </lineage>
</organism>
<gene>
    <name evidence="2" type="ORF">FGL86_07280</name>
</gene>
<reference evidence="2 3" key="1">
    <citation type="submission" date="2019-06" db="EMBL/GenBank/DDBJ databases">
        <title>Genome analyses of bacteria isolated from kimchi.</title>
        <authorList>
            <person name="Lee S."/>
            <person name="Ahn S."/>
            <person name="Roh S."/>
        </authorList>
    </citation>
    <scope>NUCLEOTIDE SEQUENCE [LARGE SCALE GENOMIC DNA]</scope>
    <source>
        <strain evidence="2 3">CBA4606</strain>
    </source>
</reference>
<evidence type="ECO:0000259" key="1">
    <source>
        <dbReference type="Pfam" id="PF12680"/>
    </source>
</evidence>
<dbReference type="SUPFAM" id="SSF54427">
    <property type="entry name" value="NTF2-like"/>
    <property type="match status" value="1"/>
</dbReference>
<feature type="domain" description="SnoaL-like" evidence="1">
    <location>
        <begin position="7"/>
        <end position="110"/>
    </location>
</feature>
<accession>A0A5B8SXP7</accession>
<keyword evidence="3" id="KW-1185">Reference proteome</keyword>
<sequence length="125" mass="14268">MTHDDMQALFDAFNRHDIDAVMAYFHDDIVFETVSGPETYGTRIEGKQAVSEQFENTWGTMPDVQWLNGKHYVAEDRIVSESTFVATRPDGKRVHADGVDLFTFRDGKIVGKQAFRKQRPPFDPA</sequence>
<dbReference type="AlphaFoldDB" id="A0A5B8SXP7"/>
<name>A0A5B8SXP7_9GAMM</name>
<protein>
    <submittedName>
        <fullName evidence="2">Nuclear transport factor 2 family protein</fullName>
    </submittedName>
</protein>
<dbReference type="Gene3D" id="3.10.450.50">
    <property type="match status" value="1"/>
</dbReference>
<dbReference type="Pfam" id="PF12680">
    <property type="entry name" value="SnoaL_2"/>
    <property type="match status" value="1"/>
</dbReference>
<proteinExistence type="predicted"/>